<protein>
    <submittedName>
        <fullName evidence="1">Uncharacterized protein</fullName>
    </submittedName>
</protein>
<dbReference type="EMBL" id="CP012040">
    <property type="protein sequence ID" value="AKP51316.1"/>
    <property type="molecule type" value="Genomic_DNA"/>
</dbReference>
<keyword evidence="2" id="KW-1185">Reference proteome</keyword>
<dbReference type="RefSeq" id="WP_048641662.1">
    <property type="nucleotide sequence ID" value="NZ_CP012040.1"/>
</dbReference>
<evidence type="ECO:0000313" key="1">
    <source>
        <dbReference type="EMBL" id="AKP51316.1"/>
    </source>
</evidence>
<dbReference type="KEGG" id="camu:CA2015_1886"/>
<reference evidence="1 2" key="1">
    <citation type="submission" date="2015-07" db="EMBL/GenBank/DDBJ databases">
        <authorList>
            <person name="Kim K.M."/>
        </authorList>
    </citation>
    <scope>NUCLEOTIDE SEQUENCE [LARGE SCALE GENOMIC DNA]</scope>
    <source>
        <strain evidence="1 2">KCTC 12363</strain>
    </source>
</reference>
<proteinExistence type="predicted"/>
<sequence length="254" mass="29662">MKKHYSIVLIIVFSIIIYPEIQKRIESVDNKIILASTDLFGANILTELKIYFRIVTENDKENNTITLYKSSNNLQLYKLYKDNGGHPSQDYYVFNIDDNSVENLRRIDVLIDSVENGNLSNDKALSKWRYYQIDLNLFNQLYTKASTVNKMKEYAKLYTSGNESFKELKNQNDILEILKFWPKPKHLILDVAIGDSTNIIKDFNFIDSLSRNEFLSWDLKSGVLKYSFGFKKSAIERVEINYMGLIGNERTIQF</sequence>
<gene>
    <name evidence="1" type="ORF">CA2015_1886</name>
</gene>
<organism evidence="1 2">
    <name type="scientific">Cyclobacterium amurskyense</name>
    <dbReference type="NCBI Taxonomy" id="320787"/>
    <lineage>
        <taxon>Bacteria</taxon>
        <taxon>Pseudomonadati</taxon>
        <taxon>Bacteroidota</taxon>
        <taxon>Cytophagia</taxon>
        <taxon>Cytophagales</taxon>
        <taxon>Cyclobacteriaceae</taxon>
        <taxon>Cyclobacterium</taxon>
    </lineage>
</organism>
<evidence type="ECO:0000313" key="2">
    <source>
        <dbReference type="Proteomes" id="UP000036520"/>
    </source>
</evidence>
<name>A0A0H4PA14_9BACT</name>
<dbReference type="Proteomes" id="UP000036520">
    <property type="component" value="Chromosome"/>
</dbReference>
<accession>A0A0H4PA14</accession>
<dbReference type="AlphaFoldDB" id="A0A0H4PA14"/>